<evidence type="ECO:0000256" key="14">
    <source>
        <dbReference type="ARBA" id="ARBA00023295"/>
    </source>
</evidence>
<comment type="similarity">
    <text evidence="15">Belongs to the glycogen debranching enzyme family.</text>
</comment>
<evidence type="ECO:0000256" key="3">
    <source>
        <dbReference type="ARBA" id="ARBA00003530"/>
    </source>
</evidence>
<evidence type="ECO:0000259" key="18">
    <source>
        <dbReference type="Pfam" id="PF14699"/>
    </source>
</evidence>
<evidence type="ECO:0000256" key="2">
    <source>
        <dbReference type="ARBA" id="ARBA00000927"/>
    </source>
</evidence>
<proteinExistence type="inferred from homology"/>
<dbReference type="GO" id="GO:0004134">
    <property type="term" value="F:4-alpha-glucanotransferase activity"/>
    <property type="evidence" value="ECO:0007669"/>
    <property type="project" value="UniProtKB-EC"/>
</dbReference>
<comment type="catalytic activity">
    <reaction evidence="2">
        <text>Hydrolysis of (1-&gt;6)-alpha-D-glucosidic branch linkages in glycogen phosphorylase limit dextrin.</text>
        <dbReference type="EC" id="3.2.1.33"/>
    </reaction>
</comment>
<dbReference type="InterPro" id="IPR017853">
    <property type="entry name" value="GH"/>
</dbReference>
<dbReference type="InterPro" id="IPR032792">
    <property type="entry name" value="AGL_glucanoTrfase"/>
</dbReference>
<evidence type="ECO:0000256" key="13">
    <source>
        <dbReference type="ARBA" id="ARBA00023268"/>
    </source>
</evidence>
<evidence type="ECO:0000256" key="9">
    <source>
        <dbReference type="ARBA" id="ARBA00022676"/>
    </source>
</evidence>
<keyword evidence="9" id="KW-0328">Glycosyltransferase</keyword>
<dbReference type="EC" id="3.2.1.33" evidence="6"/>
<dbReference type="Pfam" id="PF14702">
    <property type="entry name" value="hGDE_central"/>
    <property type="match status" value="1"/>
</dbReference>
<protein>
    <recommendedName>
        <fullName evidence="7">Glycogen debranching enzyme</fullName>
        <ecNumber evidence="5">2.4.1.25</ecNumber>
        <ecNumber evidence="6">3.2.1.33</ecNumber>
    </recommendedName>
    <alternativeName>
        <fullName evidence="16">Glycogen debrancher</fullName>
    </alternativeName>
</protein>
<dbReference type="SUPFAM" id="SSF48208">
    <property type="entry name" value="Six-hairpin glycosidases"/>
    <property type="match status" value="1"/>
</dbReference>
<comment type="function">
    <text evidence="3">Multifunctional enzyme acting as 1,4-alpha-D-glucan:1,4-alpha-D-glucan 4-alpha-D-glycosyltransferase and amylo-1,6-glucosidase in glycogen degradation.</text>
</comment>
<feature type="domain" description="Eukaryotic glycogen debranching enzyme N-terminal" evidence="18">
    <location>
        <begin position="42"/>
        <end position="138"/>
    </location>
</feature>
<dbReference type="InterPro" id="IPR006421">
    <property type="entry name" value="Glycogen_debranch_met"/>
</dbReference>
<evidence type="ECO:0000256" key="4">
    <source>
        <dbReference type="ARBA" id="ARBA00004496"/>
    </source>
</evidence>
<evidence type="ECO:0000256" key="10">
    <source>
        <dbReference type="ARBA" id="ARBA00022679"/>
    </source>
</evidence>
<dbReference type="InterPro" id="IPR012341">
    <property type="entry name" value="6hp_glycosidase-like_sf"/>
</dbReference>
<dbReference type="GO" id="GO:0005737">
    <property type="term" value="C:cytoplasm"/>
    <property type="evidence" value="ECO:0007669"/>
    <property type="project" value="UniProtKB-SubCell"/>
</dbReference>
<organism evidence="21 22">
    <name type="scientific">Dothidotthia symphoricarpi CBS 119687</name>
    <dbReference type="NCBI Taxonomy" id="1392245"/>
    <lineage>
        <taxon>Eukaryota</taxon>
        <taxon>Fungi</taxon>
        <taxon>Dikarya</taxon>
        <taxon>Ascomycota</taxon>
        <taxon>Pezizomycotina</taxon>
        <taxon>Dothideomycetes</taxon>
        <taxon>Pleosporomycetidae</taxon>
        <taxon>Pleosporales</taxon>
        <taxon>Dothidotthiaceae</taxon>
        <taxon>Dothidotthia</taxon>
    </lineage>
</organism>
<accession>A0A6A6ATR5</accession>
<sequence length="1556" mass="175395">MSAPQKPAAQAVYLLPLTDAGAPDVPGTYIYLPPPTEPAYSVRFQIQGTSSICRQGSLWVNIPAKGDKFKRDQYREFKLTPDFNGITEIDVPIYEANAFSFYTTYTPLPQWSFTNVASPEPTQTSTYYIDVCPRLTLQGQQLPVEAVILFSCLSKFMGNYPTDWDNHLRGISQRGYNMVHFTPLMIRGDSNSPYSIYDQLQFDEASFPNGEKDVARMVEKMQTEFNMLAMTDVVWNHTANNSKWLEEHPESGYNVDTAPHLRPALDLDTALLKFSKALHSHGLPTKLNNVDDLLKVMEGVKTHVLGECKLWEYYVVDIERDTKAIIEKWVAGQATFLDGSFSEAGLRGLDVVKNWSLKQKADWLVEHALRGGDRMGERFRRSIDPSIGAGLCSALFGRYDSSAPDERAAQDTFKSILNELNLPFYREYDGDAAEIMEQLFNRTKYVRIDDHGPKMGEITDSSPLIESYFTRLPLNEITKKHNPEALALVNNGWVWAADALRDNAGPKSRAYLRREVIVWGDCVKLRYGDGPQDNPYLWEHMAKYTRLMAKYFQGFRIDNCHSTPIHLAEYMLDQARLVNPNVFVVAELFSGSEEMDFKFVMRLGISALIREGMQAWSTQELSRLVHRHGGVPIGSFDTDEVLNADNATATSSSSGSETHPVIKKIKRSPVHALFMDCTHDNETPAQKRDARDTLPSAAVVAMCSCATGSVFGFDEVYPELIELVHEKRLYSSENSTSEPIKAQAGQGGIGGIRKIINEIHVKMGQEEYDETFIHHDGEYITVQRVNPHTRKGYFLIAHTAFPGYGNGNAGFGQTKLPGTKAKLIGAWNLEVDNSPETRARIIGDETTLRGLPSQTKELRGVTIESADDTTIISIPDKFPPGSIALFETWMPSAEHADGLDKLVTSGARAAFSDVTLTDLNFILYKCDPEEKDASNGRDGTYNIPGHGTLVYAGLQGWWSVLRDIVNDNNLGHPLCNHLREGPWALDYCVGRLERISEKRQYRHIKGPAKWLRERFDAIRKLPSFLLPRYFALVIQTAYNAAVDRAIELMGENVRTGQQFLKSLALVSVQVTGYVNSASLWPEKSVPSMAAGLPHFATDWARCWGRDITISARGLYMGTGRYADAKEHILCFASVLKHGMVPNLLSAGKLPRYNSRDSIWWCLQNIQDYTKIVPNGLDLLQDKAKRRFLPYDDTWFPHNDKRAYSVSSTIEDVIQESLQRHATGIEFREYDAGPNIDSQMKSEGFDIKIWTDWETGLIFGGNQSNCGTWMDKMGESEKAGSKGIPGTPRDGAPVEMIGMLYSTVRWCADLYEQGHYKYEGVTLPDGKTTITFKSWAEKIKANFERTFYVPRTPEEDGDYDVNTKIVNRRGIYKDLYRSGKEYEDYQLRPNFPVAMAVAPDLFDPDHALYALQMADRILLGPQGMKTLDPSDLNYRGYYINSEDSTDFHTSKGRNYHQGPEWVWPTGFFLRALLKFDLKRRKTPEERVESYQQVTRRLAGCMKAIQESPWAGLTELTQKDGDFCGDSCPTQSWSASCIIDLFQDAREYELEEAASGSA</sequence>
<dbReference type="GeneID" id="54411591"/>
<keyword evidence="8" id="KW-0963">Cytoplasm</keyword>
<dbReference type="Pfam" id="PF14699">
    <property type="entry name" value="hGDE_N"/>
    <property type="match status" value="1"/>
</dbReference>
<dbReference type="InterPro" id="IPR032788">
    <property type="entry name" value="AGL_central"/>
</dbReference>
<evidence type="ECO:0000256" key="11">
    <source>
        <dbReference type="ARBA" id="ARBA00022801"/>
    </source>
</evidence>
<evidence type="ECO:0000313" key="22">
    <source>
        <dbReference type="Proteomes" id="UP000799771"/>
    </source>
</evidence>
<dbReference type="NCBIfam" id="TIGR01531">
    <property type="entry name" value="glyc_debranch"/>
    <property type="match status" value="1"/>
</dbReference>
<evidence type="ECO:0000256" key="1">
    <source>
        <dbReference type="ARBA" id="ARBA00000439"/>
    </source>
</evidence>
<dbReference type="FunFam" id="1.50.10.10:FF:000039">
    <property type="entry name" value="Glycogen debranching enzyme Gdb1, putative"/>
    <property type="match status" value="1"/>
</dbReference>
<feature type="domain" description="Glycogen debranching enzyme C-terminal" evidence="17">
    <location>
        <begin position="1075"/>
        <end position="1537"/>
    </location>
</feature>
<evidence type="ECO:0000259" key="20">
    <source>
        <dbReference type="Pfam" id="PF14702"/>
    </source>
</evidence>
<dbReference type="FunFam" id="3.20.20.80:FF:000333">
    <property type="entry name" value="Glycogen debranching enzyme Gdb1, putative (AFU_orthologue AFUA_1G02140)"/>
    <property type="match status" value="1"/>
</dbReference>
<evidence type="ECO:0000256" key="7">
    <source>
        <dbReference type="ARBA" id="ARBA00020723"/>
    </source>
</evidence>
<reference evidence="21" key="1">
    <citation type="journal article" date="2020" name="Stud. Mycol.">
        <title>101 Dothideomycetes genomes: a test case for predicting lifestyles and emergence of pathogens.</title>
        <authorList>
            <person name="Haridas S."/>
            <person name="Albert R."/>
            <person name="Binder M."/>
            <person name="Bloem J."/>
            <person name="Labutti K."/>
            <person name="Salamov A."/>
            <person name="Andreopoulos B."/>
            <person name="Baker S."/>
            <person name="Barry K."/>
            <person name="Bills G."/>
            <person name="Bluhm B."/>
            <person name="Cannon C."/>
            <person name="Castanera R."/>
            <person name="Culley D."/>
            <person name="Daum C."/>
            <person name="Ezra D."/>
            <person name="Gonzalez J."/>
            <person name="Henrissat B."/>
            <person name="Kuo A."/>
            <person name="Liang C."/>
            <person name="Lipzen A."/>
            <person name="Lutzoni F."/>
            <person name="Magnuson J."/>
            <person name="Mondo S."/>
            <person name="Nolan M."/>
            <person name="Ohm R."/>
            <person name="Pangilinan J."/>
            <person name="Park H.-J."/>
            <person name="Ramirez L."/>
            <person name="Alfaro M."/>
            <person name="Sun H."/>
            <person name="Tritt A."/>
            <person name="Yoshinaga Y."/>
            <person name="Zwiers L.-H."/>
            <person name="Turgeon B."/>
            <person name="Goodwin S."/>
            <person name="Spatafora J."/>
            <person name="Crous P."/>
            <person name="Grigoriev I."/>
        </authorList>
    </citation>
    <scope>NUCLEOTIDE SEQUENCE</scope>
    <source>
        <strain evidence="21">CBS 119687</strain>
    </source>
</reference>
<evidence type="ECO:0000256" key="15">
    <source>
        <dbReference type="ARBA" id="ARBA00025780"/>
    </source>
</evidence>
<feature type="domain" description="Glycogen debranching enzyme glucanotransferase" evidence="19">
    <location>
        <begin position="140"/>
        <end position="582"/>
    </location>
</feature>
<dbReference type="EC" id="2.4.1.25" evidence="5"/>
<feature type="domain" description="Glycogen debranching enzyme central" evidence="20">
    <location>
        <begin position="748"/>
        <end position="992"/>
    </location>
</feature>
<keyword evidence="12" id="KW-0320">Glycogen biosynthesis</keyword>
<dbReference type="Gene3D" id="3.20.20.80">
    <property type="entry name" value="Glycosidases"/>
    <property type="match status" value="2"/>
</dbReference>
<dbReference type="OrthoDB" id="10248904at2759"/>
<dbReference type="GO" id="GO:0005978">
    <property type="term" value="P:glycogen biosynthetic process"/>
    <property type="evidence" value="ECO:0007669"/>
    <property type="project" value="UniProtKB-KW"/>
</dbReference>
<evidence type="ECO:0000256" key="16">
    <source>
        <dbReference type="ARBA" id="ARBA00031477"/>
    </source>
</evidence>
<keyword evidence="14" id="KW-0326">Glycosidase</keyword>
<dbReference type="InterPro" id="IPR029436">
    <property type="entry name" value="AGL_euk_N"/>
</dbReference>
<dbReference type="Pfam" id="PF14701">
    <property type="entry name" value="hDGE_amylase"/>
    <property type="match status" value="1"/>
</dbReference>
<keyword evidence="22" id="KW-1185">Reference proteome</keyword>
<dbReference type="InterPro" id="IPR008928">
    <property type="entry name" value="6-hairpin_glycosidase_sf"/>
</dbReference>
<dbReference type="CDD" id="cd11327">
    <property type="entry name" value="AmyAc_Glg_debranch_2"/>
    <property type="match status" value="1"/>
</dbReference>
<evidence type="ECO:0000259" key="19">
    <source>
        <dbReference type="Pfam" id="PF14701"/>
    </source>
</evidence>
<dbReference type="InterPro" id="IPR010401">
    <property type="entry name" value="AGL/Gdb1"/>
</dbReference>
<name>A0A6A6ATR5_9PLEO</name>
<comment type="subcellular location">
    <subcellularLocation>
        <location evidence="4">Cytoplasm</location>
    </subcellularLocation>
</comment>
<dbReference type="Pfam" id="PF06202">
    <property type="entry name" value="GDE_C"/>
    <property type="match status" value="1"/>
</dbReference>
<dbReference type="GO" id="GO:0004135">
    <property type="term" value="F:amylo-alpha-1,6-glucosidase activity"/>
    <property type="evidence" value="ECO:0007669"/>
    <property type="project" value="UniProtKB-EC"/>
</dbReference>
<dbReference type="EMBL" id="ML977498">
    <property type="protein sequence ID" value="KAF2133941.1"/>
    <property type="molecule type" value="Genomic_DNA"/>
</dbReference>
<dbReference type="PANTHER" id="PTHR10569:SF2">
    <property type="entry name" value="GLYCOGEN DEBRANCHING ENZYME"/>
    <property type="match status" value="1"/>
</dbReference>
<evidence type="ECO:0000259" key="17">
    <source>
        <dbReference type="Pfam" id="PF06202"/>
    </source>
</evidence>
<dbReference type="InterPro" id="IPR032790">
    <property type="entry name" value="GDE_C"/>
</dbReference>
<dbReference type="Gene3D" id="1.50.10.10">
    <property type="match status" value="1"/>
</dbReference>
<keyword evidence="11 21" id="KW-0378">Hydrolase</keyword>
<keyword evidence="10" id="KW-0808">Transferase</keyword>
<evidence type="ECO:0000256" key="5">
    <source>
        <dbReference type="ARBA" id="ARBA00012560"/>
    </source>
</evidence>
<evidence type="ECO:0000256" key="8">
    <source>
        <dbReference type="ARBA" id="ARBA00022490"/>
    </source>
</evidence>
<comment type="catalytic activity">
    <reaction evidence="1">
        <text>Transfers a segment of a (1-&gt;4)-alpha-D-glucan to a new position in an acceptor, which may be glucose or a (1-&gt;4)-alpha-D-glucan.</text>
        <dbReference type="EC" id="2.4.1.25"/>
    </reaction>
</comment>
<dbReference type="GO" id="GO:0005980">
    <property type="term" value="P:glycogen catabolic process"/>
    <property type="evidence" value="ECO:0007669"/>
    <property type="project" value="InterPro"/>
</dbReference>
<dbReference type="FunFam" id="3.20.20.80:FF:000242">
    <property type="entry name" value="Glycogen debranching enzyme Gdb1, putative"/>
    <property type="match status" value="1"/>
</dbReference>
<evidence type="ECO:0000256" key="12">
    <source>
        <dbReference type="ARBA" id="ARBA00023056"/>
    </source>
</evidence>
<gene>
    <name evidence="21" type="ORF">P153DRAFT_392564</name>
</gene>
<dbReference type="SUPFAM" id="SSF51445">
    <property type="entry name" value="(Trans)glycosidases"/>
    <property type="match status" value="1"/>
</dbReference>
<keyword evidence="13" id="KW-0511">Multifunctional enzyme</keyword>
<evidence type="ECO:0000313" key="21">
    <source>
        <dbReference type="EMBL" id="KAF2133941.1"/>
    </source>
</evidence>
<dbReference type="Proteomes" id="UP000799771">
    <property type="component" value="Unassembled WGS sequence"/>
</dbReference>
<dbReference type="PANTHER" id="PTHR10569">
    <property type="entry name" value="GLYCOGEN DEBRANCHING ENZYME"/>
    <property type="match status" value="1"/>
</dbReference>
<evidence type="ECO:0000256" key="6">
    <source>
        <dbReference type="ARBA" id="ARBA00012778"/>
    </source>
</evidence>
<dbReference type="RefSeq" id="XP_033528328.1">
    <property type="nucleotide sequence ID" value="XM_033671159.1"/>
</dbReference>